<dbReference type="KEGG" id="kne:92182528"/>
<feature type="compositionally biased region" description="Gly residues" evidence="1">
    <location>
        <begin position="280"/>
        <end position="289"/>
    </location>
</feature>
<reference evidence="4 5" key="1">
    <citation type="journal article" date="2024" name="bioRxiv">
        <title>Comparative genomics of Cryptococcus and Kwoniella reveals pathogenesis evolution and contrasting karyotype dynamics via intercentromeric recombination or chromosome fusion.</title>
        <authorList>
            <person name="Coelho M.A."/>
            <person name="David-Palma M."/>
            <person name="Shea T."/>
            <person name="Bowers K."/>
            <person name="McGinley-Smith S."/>
            <person name="Mohammad A.W."/>
            <person name="Gnirke A."/>
            <person name="Yurkov A.M."/>
            <person name="Nowrousian M."/>
            <person name="Sun S."/>
            <person name="Cuomo C.A."/>
            <person name="Heitman J."/>
        </authorList>
    </citation>
    <scope>NUCLEOTIDE SEQUENCE [LARGE SCALE GENOMIC DNA]</scope>
    <source>
        <strain evidence="4 5">CBS 13917</strain>
    </source>
</reference>
<dbReference type="Gene3D" id="2.170.260.10">
    <property type="entry name" value="paz domain"/>
    <property type="match status" value="1"/>
</dbReference>
<dbReference type="CDD" id="cd04657">
    <property type="entry name" value="Piwi_ago-like"/>
    <property type="match status" value="1"/>
</dbReference>
<evidence type="ECO:0000259" key="2">
    <source>
        <dbReference type="PROSITE" id="PS50821"/>
    </source>
</evidence>
<evidence type="ECO:0008006" key="6">
    <source>
        <dbReference type="Google" id="ProtNLM"/>
    </source>
</evidence>
<dbReference type="EMBL" id="JBCAWK010000010">
    <property type="protein sequence ID" value="KAK8847412.1"/>
    <property type="molecule type" value="Genomic_DNA"/>
</dbReference>
<feature type="domain" description="PAZ" evidence="2">
    <location>
        <begin position="316"/>
        <end position="416"/>
    </location>
</feature>
<dbReference type="PROSITE" id="PS50822">
    <property type="entry name" value="PIWI"/>
    <property type="match status" value="1"/>
</dbReference>
<dbReference type="AlphaFoldDB" id="A0AAW0YH04"/>
<dbReference type="SUPFAM" id="SSF101690">
    <property type="entry name" value="PAZ domain"/>
    <property type="match status" value="1"/>
</dbReference>
<dbReference type="InterPro" id="IPR003165">
    <property type="entry name" value="Piwi"/>
</dbReference>
<evidence type="ECO:0000256" key="1">
    <source>
        <dbReference type="SAM" id="MobiDB-lite"/>
    </source>
</evidence>
<dbReference type="CDD" id="cd02846">
    <property type="entry name" value="PAZ_argonaute_like"/>
    <property type="match status" value="1"/>
</dbReference>
<dbReference type="SMART" id="SM00950">
    <property type="entry name" value="Piwi"/>
    <property type="match status" value="1"/>
</dbReference>
<accession>A0AAW0YH04</accession>
<dbReference type="PROSITE" id="PS50821">
    <property type="entry name" value="PAZ"/>
    <property type="match status" value="1"/>
</dbReference>
<dbReference type="InterPro" id="IPR003100">
    <property type="entry name" value="PAZ_dom"/>
</dbReference>
<evidence type="ECO:0000313" key="5">
    <source>
        <dbReference type="Proteomes" id="UP001388673"/>
    </source>
</evidence>
<dbReference type="Pfam" id="PF02170">
    <property type="entry name" value="PAZ"/>
    <property type="match status" value="1"/>
</dbReference>
<name>A0AAW0YH04_9TREE</name>
<protein>
    <recommendedName>
        <fullName evidence="6">Argonaute</fullName>
    </recommendedName>
</protein>
<dbReference type="InterPro" id="IPR032472">
    <property type="entry name" value="ArgoL2"/>
</dbReference>
<dbReference type="Pfam" id="PF02171">
    <property type="entry name" value="Piwi"/>
    <property type="match status" value="1"/>
</dbReference>
<dbReference type="InterPro" id="IPR036085">
    <property type="entry name" value="PAZ_dom_sf"/>
</dbReference>
<feature type="domain" description="Piwi" evidence="3">
    <location>
        <begin position="581"/>
        <end position="882"/>
    </location>
</feature>
<dbReference type="Pfam" id="PF08699">
    <property type="entry name" value="ArgoL1"/>
    <property type="match status" value="1"/>
</dbReference>
<gene>
    <name evidence="4" type="ORF">IAR55_005270</name>
</gene>
<evidence type="ECO:0000259" key="3">
    <source>
        <dbReference type="PROSITE" id="PS50822"/>
    </source>
</evidence>
<dbReference type="GO" id="GO:0003723">
    <property type="term" value="F:RNA binding"/>
    <property type="evidence" value="ECO:0007669"/>
    <property type="project" value="InterPro"/>
</dbReference>
<dbReference type="Gene3D" id="3.40.50.2300">
    <property type="match status" value="1"/>
</dbReference>
<dbReference type="Pfam" id="PF16486">
    <property type="entry name" value="ArgoN"/>
    <property type="match status" value="1"/>
</dbReference>
<comment type="caution">
    <text evidence="4">The sequence shown here is derived from an EMBL/GenBank/DDBJ whole genome shotgun (WGS) entry which is preliminary data.</text>
</comment>
<sequence>MAKTTPANPDDLVAGMSDLSIGTMRGMQDTLDGCPPRPGFGTAGKPINVNANMFLTRFKSHGATVNHYDVEIDPVVKVKDQKKPRALLQKVWDQMVAESTGDVKKALEAAAYDQQKSAFTPYDLPLNDGKCELIVALREDGEDAKDDTRRFRAVFQPAENQKVDLDTIISYCKGDPQSEQAREAMLRSVQAINILFRQDPASKYSMSGAAGRRFFSTDGAIPLPQGAVLYKGFQQSFRWTAAGFPAIQIDTAYSAFVQPGMLPDVCAGLVGLADGGGGGFDGGRGGRGGRGFDRGGGRGGRGGSSFQGGGGGGRGASLHEINQSQLKKLGEILKGGKFKVTHRKSSRIFTIAGLTRQPAEALRFMISGRDGQPDRQCNVVQYFKEQYNVTVTRPRLPCVKYGKSNFIPLEFVKLEPFHSIPMLKITGDQTAEIVNGWRQTLNYNNLPKLKAWGLEVQPKMMSIPARVLQPPQVLYGQGKSVRANFGSWNMKGVKFTKPGRALKHWSIVSFDPRVTLDDAGCPVENKNPLFTMESQPRQVVCSFRGTTELTEGAGEANDGILSGMQEAARKAFLVHKVAPQLVVVIMPKKDPAMYQKIKAVAAEQLRAPVVTQCLQSAKIKNDRGLDQYCGNVAMKIHAKLGGLTHQVQHSIEKNTMMIGADVTHPPPRDGAIPPSIAVSVGAVNGENNQFRSAIRLQGGRVEIIQDLEDMMVDHITAFERNTKAKPQKILFFRDGVSEGQYSHCVEHELQSIKKAARRLDSAYKPKVTFVICAKRHAMRFFAQSDQDRDRTGNLPPGTVVDRQVTSPMGFDFYLQAHSGLQGTARPTHYVVVADENKYTADKLQQLVNNLCYSFARATRSVSLVPVAYYADIIAEQCRAMVYSDESDASTTAPSVSSFGGRRELMTFDPHRLKKRLEGDAEFNRVAWYM</sequence>
<dbReference type="SMART" id="SM01163">
    <property type="entry name" value="DUF1785"/>
    <property type="match status" value="1"/>
</dbReference>
<dbReference type="InterPro" id="IPR012337">
    <property type="entry name" value="RNaseH-like_sf"/>
</dbReference>
<dbReference type="RefSeq" id="XP_066800930.1">
    <property type="nucleotide sequence ID" value="XM_066948362.1"/>
</dbReference>
<dbReference type="GeneID" id="92182528"/>
<dbReference type="InterPro" id="IPR032474">
    <property type="entry name" value="Argonaute_N"/>
</dbReference>
<organism evidence="4 5">
    <name type="scientific">Kwoniella newhampshirensis</name>
    <dbReference type="NCBI Taxonomy" id="1651941"/>
    <lineage>
        <taxon>Eukaryota</taxon>
        <taxon>Fungi</taxon>
        <taxon>Dikarya</taxon>
        <taxon>Basidiomycota</taxon>
        <taxon>Agaricomycotina</taxon>
        <taxon>Tremellomycetes</taxon>
        <taxon>Tremellales</taxon>
        <taxon>Cryptococcaceae</taxon>
        <taxon>Kwoniella</taxon>
    </lineage>
</organism>
<keyword evidence="5" id="KW-1185">Reference proteome</keyword>
<feature type="compositionally biased region" description="Gly residues" evidence="1">
    <location>
        <begin position="297"/>
        <end position="315"/>
    </location>
</feature>
<dbReference type="Gene3D" id="3.30.420.10">
    <property type="entry name" value="Ribonuclease H-like superfamily/Ribonuclease H"/>
    <property type="match status" value="1"/>
</dbReference>
<proteinExistence type="predicted"/>
<dbReference type="InterPro" id="IPR045246">
    <property type="entry name" value="Piwi_ago-like"/>
</dbReference>
<dbReference type="PANTHER" id="PTHR22891">
    <property type="entry name" value="EUKARYOTIC TRANSLATION INITIATION FACTOR 2C"/>
    <property type="match status" value="1"/>
</dbReference>
<feature type="region of interest" description="Disordered" evidence="1">
    <location>
        <begin position="280"/>
        <end position="317"/>
    </location>
</feature>
<dbReference type="SUPFAM" id="SSF53098">
    <property type="entry name" value="Ribonuclease H-like"/>
    <property type="match status" value="1"/>
</dbReference>
<dbReference type="InterPro" id="IPR036397">
    <property type="entry name" value="RNaseH_sf"/>
</dbReference>
<dbReference type="Pfam" id="PF16488">
    <property type="entry name" value="ArgoL2"/>
    <property type="match status" value="1"/>
</dbReference>
<dbReference type="InterPro" id="IPR014811">
    <property type="entry name" value="ArgoL1"/>
</dbReference>
<evidence type="ECO:0000313" key="4">
    <source>
        <dbReference type="EMBL" id="KAK8847412.1"/>
    </source>
</evidence>
<dbReference type="Proteomes" id="UP001388673">
    <property type="component" value="Unassembled WGS sequence"/>
</dbReference>